<proteinExistence type="predicted"/>
<dbReference type="SMART" id="SM00409">
    <property type="entry name" value="IG"/>
    <property type="match status" value="1"/>
</dbReference>
<gene>
    <name evidence="7" type="ORF">B7P43_G03405</name>
</gene>
<comment type="caution">
    <text evidence="7">The sequence shown here is derived from an EMBL/GenBank/DDBJ whole genome shotgun (WGS) entry which is preliminary data.</text>
</comment>
<dbReference type="InterPro" id="IPR013783">
    <property type="entry name" value="Ig-like_fold"/>
</dbReference>
<dbReference type="InParanoid" id="A0A2J7PTF2"/>
<keyword evidence="1" id="KW-0732">Signal</keyword>
<dbReference type="Proteomes" id="UP000235965">
    <property type="component" value="Unassembled WGS sequence"/>
</dbReference>
<dbReference type="GO" id="GO:0043005">
    <property type="term" value="C:neuron projection"/>
    <property type="evidence" value="ECO:0007669"/>
    <property type="project" value="TreeGrafter"/>
</dbReference>
<feature type="domain" description="Ig-like" evidence="6">
    <location>
        <begin position="33"/>
        <end position="127"/>
    </location>
</feature>
<evidence type="ECO:0000313" key="7">
    <source>
        <dbReference type="EMBL" id="PNF19611.1"/>
    </source>
</evidence>
<evidence type="ECO:0000256" key="2">
    <source>
        <dbReference type="ARBA" id="ARBA00022737"/>
    </source>
</evidence>
<dbReference type="EMBL" id="NEVH01021575">
    <property type="protein sequence ID" value="PNF19611.1"/>
    <property type="molecule type" value="Genomic_DNA"/>
</dbReference>
<dbReference type="PANTHER" id="PTHR12231">
    <property type="entry name" value="CTX-RELATED TYPE I TRANSMEMBRANE PROTEIN"/>
    <property type="match status" value="1"/>
</dbReference>
<keyword evidence="3" id="KW-1015">Disulfide bond</keyword>
<evidence type="ECO:0000313" key="8">
    <source>
        <dbReference type="Proteomes" id="UP000235965"/>
    </source>
</evidence>
<evidence type="ECO:0000256" key="3">
    <source>
        <dbReference type="ARBA" id="ARBA00023157"/>
    </source>
</evidence>
<dbReference type="FunFam" id="2.60.40.10:FF:000376">
    <property type="entry name" value="CLUMA_CG000981, isoform A"/>
    <property type="match status" value="1"/>
</dbReference>
<dbReference type="PANTHER" id="PTHR12231:SF157">
    <property type="entry name" value="DPR-INTERACTING PROTEIN EPSILON-RELATED"/>
    <property type="match status" value="1"/>
</dbReference>
<dbReference type="STRING" id="105785.A0A2J7PTF2"/>
<dbReference type="PROSITE" id="PS50835">
    <property type="entry name" value="IG_LIKE"/>
    <property type="match status" value="1"/>
</dbReference>
<dbReference type="InterPro" id="IPR051170">
    <property type="entry name" value="Neural/epithelial_adhesion"/>
</dbReference>
<protein>
    <recommendedName>
        <fullName evidence="6">Ig-like domain-containing protein</fullName>
    </recommendedName>
</protein>
<dbReference type="AlphaFoldDB" id="A0A2J7PTF2"/>
<keyword evidence="2" id="KW-0677">Repeat</keyword>
<dbReference type="SUPFAM" id="SSF48726">
    <property type="entry name" value="Immunoglobulin"/>
    <property type="match status" value="1"/>
</dbReference>
<accession>A0A2J7PTF2</accession>
<dbReference type="Pfam" id="PF13927">
    <property type="entry name" value="Ig_3"/>
    <property type="match status" value="1"/>
</dbReference>
<dbReference type="InterPro" id="IPR003598">
    <property type="entry name" value="Ig_sub2"/>
</dbReference>
<evidence type="ECO:0000256" key="5">
    <source>
        <dbReference type="SAM" id="MobiDB-lite"/>
    </source>
</evidence>
<evidence type="ECO:0000256" key="4">
    <source>
        <dbReference type="ARBA" id="ARBA00023319"/>
    </source>
</evidence>
<name>A0A2J7PTF2_9NEOP</name>
<dbReference type="Gene3D" id="2.60.40.10">
    <property type="entry name" value="Immunoglobulins"/>
    <property type="match status" value="1"/>
</dbReference>
<evidence type="ECO:0000256" key="1">
    <source>
        <dbReference type="ARBA" id="ARBA00022729"/>
    </source>
</evidence>
<dbReference type="InterPro" id="IPR007110">
    <property type="entry name" value="Ig-like_dom"/>
</dbReference>
<dbReference type="OrthoDB" id="10012075at2759"/>
<reference evidence="7 8" key="1">
    <citation type="submission" date="2017-12" db="EMBL/GenBank/DDBJ databases">
        <title>Hemimetabolous genomes reveal molecular basis of termite eusociality.</title>
        <authorList>
            <person name="Harrison M.C."/>
            <person name="Jongepier E."/>
            <person name="Robertson H.M."/>
            <person name="Arning N."/>
            <person name="Bitard-Feildel T."/>
            <person name="Chao H."/>
            <person name="Childers C.P."/>
            <person name="Dinh H."/>
            <person name="Doddapaneni H."/>
            <person name="Dugan S."/>
            <person name="Gowin J."/>
            <person name="Greiner C."/>
            <person name="Han Y."/>
            <person name="Hu H."/>
            <person name="Hughes D.S.T."/>
            <person name="Huylmans A.-K."/>
            <person name="Kemena C."/>
            <person name="Kremer L.P.M."/>
            <person name="Lee S.L."/>
            <person name="Lopez-Ezquerra A."/>
            <person name="Mallet L."/>
            <person name="Monroy-Kuhn J.M."/>
            <person name="Moser A."/>
            <person name="Murali S.C."/>
            <person name="Muzny D.M."/>
            <person name="Otani S."/>
            <person name="Piulachs M.-D."/>
            <person name="Poelchau M."/>
            <person name="Qu J."/>
            <person name="Schaub F."/>
            <person name="Wada-Katsumata A."/>
            <person name="Worley K.C."/>
            <person name="Xie Q."/>
            <person name="Ylla G."/>
            <person name="Poulsen M."/>
            <person name="Gibbs R.A."/>
            <person name="Schal C."/>
            <person name="Richards S."/>
            <person name="Belles X."/>
            <person name="Korb J."/>
            <person name="Bornberg-Bauer E."/>
        </authorList>
    </citation>
    <scope>NUCLEOTIDE SEQUENCE [LARGE SCALE GENOMIC DNA]</scope>
    <source>
        <tissue evidence="7">Whole body</tissue>
    </source>
</reference>
<keyword evidence="8" id="KW-1185">Reference proteome</keyword>
<sequence length="135" mass="15375">MNKKRGQWSQVYSQPKRDGFGGGGGENGRTAVPPMLWIPHQLVGAPLAYSVTLECFTEAHPTSLNYWTREDGNMIHESRKYRAENTVDSPPYKTHMKLTISNIQERDYGVYKCVAKNPRGETDGTIRLYSKYIHP</sequence>
<dbReference type="InterPro" id="IPR003599">
    <property type="entry name" value="Ig_sub"/>
</dbReference>
<evidence type="ECO:0000259" key="6">
    <source>
        <dbReference type="PROSITE" id="PS50835"/>
    </source>
</evidence>
<dbReference type="InterPro" id="IPR036179">
    <property type="entry name" value="Ig-like_dom_sf"/>
</dbReference>
<dbReference type="SMART" id="SM00408">
    <property type="entry name" value="IGc2"/>
    <property type="match status" value="1"/>
</dbReference>
<organism evidence="7 8">
    <name type="scientific">Cryptotermes secundus</name>
    <dbReference type="NCBI Taxonomy" id="105785"/>
    <lineage>
        <taxon>Eukaryota</taxon>
        <taxon>Metazoa</taxon>
        <taxon>Ecdysozoa</taxon>
        <taxon>Arthropoda</taxon>
        <taxon>Hexapoda</taxon>
        <taxon>Insecta</taxon>
        <taxon>Pterygota</taxon>
        <taxon>Neoptera</taxon>
        <taxon>Polyneoptera</taxon>
        <taxon>Dictyoptera</taxon>
        <taxon>Blattodea</taxon>
        <taxon>Blattoidea</taxon>
        <taxon>Termitoidae</taxon>
        <taxon>Kalotermitidae</taxon>
        <taxon>Cryptotermitinae</taxon>
        <taxon>Cryptotermes</taxon>
    </lineage>
</organism>
<keyword evidence="4" id="KW-0393">Immunoglobulin domain</keyword>
<feature type="region of interest" description="Disordered" evidence="5">
    <location>
        <begin position="1"/>
        <end position="26"/>
    </location>
</feature>